<dbReference type="SMART" id="SM00164">
    <property type="entry name" value="TBC"/>
    <property type="match status" value="1"/>
</dbReference>
<dbReference type="PANTHER" id="PTHR16110:SF1">
    <property type="entry name" value="TBC1 DOMAIN FAMILY MEMBER 19"/>
    <property type="match status" value="1"/>
</dbReference>
<evidence type="ECO:0000313" key="2">
    <source>
        <dbReference type="EnsemblMetazoa" id="LLOJ000395-PA"/>
    </source>
</evidence>
<dbReference type="SUPFAM" id="SSF47923">
    <property type="entry name" value="Ypt/Rab-GAP domain of gyp1p"/>
    <property type="match status" value="1"/>
</dbReference>
<dbReference type="VEuPathDB" id="VectorBase:LLONM1_009455"/>
<proteinExistence type="predicted"/>
<dbReference type="Gene3D" id="1.10.472.80">
    <property type="entry name" value="Ypt/Rab-GAP domain of gyp1p, domain 3"/>
    <property type="match status" value="1"/>
</dbReference>
<reference evidence="2" key="1">
    <citation type="submission" date="2020-05" db="UniProtKB">
        <authorList>
            <consortium name="EnsemblMetazoa"/>
        </authorList>
    </citation>
    <scope>IDENTIFICATION</scope>
    <source>
        <strain evidence="2">Jacobina</strain>
    </source>
</reference>
<accession>A0A1B0C8X3</accession>
<dbReference type="Proteomes" id="UP000092461">
    <property type="component" value="Unassembled WGS sequence"/>
</dbReference>
<dbReference type="EnsemblMetazoa" id="LLOJ000395-RA">
    <property type="protein sequence ID" value="LLOJ000395-PA"/>
    <property type="gene ID" value="LLOJ000395"/>
</dbReference>
<dbReference type="VEuPathDB" id="VectorBase:LLOJ000395"/>
<dbReference type="EMBL" id="AJWK01001565">
    <property type="status" value="NOT_ANNOTATED_CDS"/>
    <property type="molecule type" value="Genomic_DNA"/>
</dbReference>
<dbReference type="InterPro" id="IPR042507">
    <property type="entry name" value="TBC1D19"/>
</dbReference>
<dbReference type="AlphaFoldDB" id="A0A1B0C8X3"/>
<dbReference type="PANTHER" id="PTHR16110">
    <property type="entry name" value="TBC1 DOMAIN FAMILY MEMBER 19"/>
    <property type="match status" value="1"/>
</dbReference>
<keyword evidence="3" id="KW-1185">Reference proteome</keyword>
<dbReference type="InterPro" id="IPR000195">
    <property type="entry name" value="Rab-GAP-TBC_dom"/>
</dbReference>
<dbReference type="InterPro" id="IPR035969">
    <property type="entry name" value="Rab-GAP_TBC_sf"/>
</dbReference>
<name>A0A1B0C8X3_LUTLO</name>
<dbReference type="PROSITE" id="PS50086">
    <property type="entry name" value="TBC_RABGAP"/>
    <property type="match status" value="1"/>
</dbReference>
<evidence type="ECO:0000313" key="3">
    <source>
        <dbReference type="Proteomes" id="UP000092461"/>
    </source>
</evidence>
<sequence length="507" mass="58331">MTMLSYIVGQEHERNSFTQKSRYSGRAMEELRDASIHHTALKLSSDIKTMKIYENLYKMVQKLACSPEVDKNDMRTTLETAIKSTGLDTEIRNLIYHLIRTSIRADVRSTATSSHDPLNYLRRAGIQWERRVKRSLTAMCAELKVPLQGQTRILADREELASKWEELSNYQGPSKHEEDEFLPRWEFSHIALPVKNLFELRVHFSDLLRHDIGVSEWTAQCHKVLALRHAPVCQQVLRKGCTPAPVRGQLWAFVLGSHIDTHHGEHWDLLKSTVLTTDLIVDKLVFKDVQLTATNDDQYFVFEDVLYQVMLCFSRDAEIGQLLSADTNALTAPKSGKQFDGPPCGIVPHHGICMFAAPFCYLYDSPVKLYFTFRAFYVRYCHRLTTINTHPQGIVSLCLLYEKLLQTHEPQLWSHFRELQIQPIRVVFKWLMRAFSGHLPPQQLLILWDLVLGFDSLEILSLLAVIILSFRKESLMQVSYIENIEAVLADLSSIKVLPLIQLALSRD</sequence>
<protein>
    <recommendedName>
        <fullName evidence="1">Rab-GAP TBC domain-containing protein</fullName>
    </recommendedName>
</protein>
<dbReference type="Pfam" id="PF00566">
    <property type="entry name" value="RabGAP-TBC"/>
    <property type="match status" value="1"/>
</dbReference>
<organism evidence="2 3">
    <name type="scientific">Lutzomyia longipalpis</name>
    <name type="common">Sand fly</name>
    <dbReference type="NCBI Taxonomy" id="7200"/>
    <lineage>
        <taxon>Eukaryota</taxon>
        <taxon>Metazoa</taxon>
        <taxon>Ecdysozoa</taxon>
        <taxon>Arthropoda</taxon>
        <taxon>Hexapoda</taxon>
        <taxon>Insecta</taxon>
        <taxon>Pterygota</taxon>
        <taxon>Neoptera</taxon>
        <taxon>Endopterygota</taxon>
        <taxon>Diptera</taxon>
        <taxon>Nematocera</taxon>
        <taxon>Psychodoidea</taxon>
        <taxon>Psychodidae</taxon>
        <taxon>Lutzomyia</taxon>
        <taxon>Lutzomyia</taxon>
    </lineage>
</organism>
<evidence type="ECO:0000259" key="1">
    <source>
        <dbReference type="PROSITE" id="PS50086"/>
    </source>
</evidence>
<feature type="domain" description="Rab-GAP TBC" evidence="1">
    <location>
        <begin position="241"/>
        <end position="455"/>
    </location>
</feature>